<dbReference type="PROSITE" id="PS50263">
    <property type="entry name" value="CN_HYDROLASE"/>
    <property type="match status" value="1"/>
</dbReference>
<organism evidence="4 5">
    <name type="scientific">Thalassomonas viridans</name>
    <dbReference type="NCBI Taxonomy" id="137584"/>
    <lineage>
        <taxon>Bacteria</taxon>
        <taxon>Pseudomonadati</taxon>
        <taxon>Pseudomonadota</taxon>
        <taxon>Gammaproteobacteria</taxon>
        <taxon>Alteromonadales</taxon>
        <taxon>Colwelliaceae</taxon>
        <taxon>Thalassomonas</taxon>
    </lineage>
</organism>
<dbReference type="Proteomes" id="UP000032352">
    <property type="component" value="Chromosome"/>
</dbReference>
<dbReference type="GO" id="GO:0016811">
    <property type="term" value="F:hydrolase activity, acting on carbon-nitrogen (but not peptide) bonds, in linear amides"/>
    <property type="evidence" value="ECO:0007669"/>
    <property type="project" value="InterPro"/>
</dbReference>
<name>A0AAF0C933_9GAMM</name>
<evidence type="ECO:0000256" key="1">
    <source>
        <dbReference type="ARBA" id="ARBA00010613"/>
    </source>
</evidence>
<evidence type="ECO:0000313" key="5">
    <source>
        <dbReference type="Proteomes" id="UP000032352"/>
    </source>
</evidence>
<keyword evidence="2 4" id="KW-0378">Hydrolase</keyword>
<keyword evidence="5" id="KW-1185">Reference proteome</keyword>
<dbReference type="CDD" id="cd07572">
    <property type="entry name" value="nit"/>
    <property type="match status" value="1"/>
</dbReference>
<dbReference type="InterPro" id="IPR036526">
    <property type="entry name" value="C-N_Hydrolase_sf"/>
</dbReference>
<dbReference type="SUPFAM" id="SSF56317">
    <property type="entry name" value="Carbon-nitrogen hydrolase"/>
    <property type="match status" value="1"/>
</dbReference>
<proteinExistence type="inferred from homology"/>
<dbReference type="EMBL" id="CP059733">
    <property type="protein sequence ID" value="WDE04484.1"/>
    <property type="molecule type" value="Genomic_DNA"/>
</dbReference>
<evidence type="ECO:0000313" key="4">
    <source>
        <dbReference type="EMBL" id="WDE04484.1"/>
    </source>
</evidence>
<dbReference type="PROSITE" id="PS01227">
    <property type="entry name" value="UPF0012"/>
    <property type="match status" value="1"/>
</dbReference>
<dbReference type="KEGG" id="tvd:SG34_024625"/>
<dbReference type="PANTHER" id="PTHR23088:SF27">
    <property type="entry name" value="DEAMINATED GLUTATHIONE AMIDASE"/>
    <property type="match status" value="1"/>
</dbReference>
<dbReference type="InterPro" id="IPR001110">
    <property type="entry name" value="UPF0012_CS"/>
</dbReference>
<dbReference type="InterPro" id="IPR045254">
    <property type="entry name" value="Nit1/2_C-N_Hydrolase"/>
</dbReference>
<gene>
    <name evidence="4" type="ORF">SG34_024625</name>
</gene>
<dbReference type="InterPro" id="IPR003010">
    <property type="entry name" value="C-N_Hydrolase"/>
</dbReference>
<accession>A0AAF0C933</accession>
<dbReference type="AlphaFoldDB" id="A0AAF0C933"/>
<comment type="similarity">
    <text evidence="1">Belongs to the carbon-nitrogen hydrolase superfamily. NIT1/NIT2 family.</text>
</comment>
<dbReference type="Pfam" id="PF00795">
    <property type="entry name" value="CN_hydrolase"/>
    <property type="match status" value="1"/>
</dbReference>
<dbReference type="PANTHER" id="PTHR23088">
    <property type="entry name" value="NITRILASE-RELATED"/>
    <property type="match status" value="1"/>
</dbReference>
<reference evidence="4 5" key="2">
    <citation type="journal article" date="2022" name="Mar. Drugs">
        <title>Bioassay-Guided Fractionation Leads to the Detection of Cholic Acid Generated by the Rare Thalassomonas sp.</title>
        <authorList>
            <person name="Pheiffer F."/>
            <person name="Schneider Y.K."/>
            <person name="Hansen E.H."/>
            <person name="Andersen J.H."/>
            <person name="Isaksson J."/>
            <person name="Busche T."/>
            <person name="R C."/>
            <person name="Kalinowski J."/>
            <person name="Zyl L.V."/>
            <person name="Trindade M."/>
        </authorList>
    </citation>
    <scope>NUCLEOTIDE SEQUENCE [LARGE SCALE GENOMIC DNA]</scope>
    <source>
        <strain evidence="4 5">XOM25</strain>
    </source>
</reference>
<evidence type="ECO:0000256" key="2">
    <source>
        <dbReference type="ARBA" id="ARBA00022801"/>
    </source>
</evidence>
<reference evidence="4 5" key="1">
    <citation type="journal article" date="2015" name="Genome Announc.">
        <title>Draft Genome Sequences of Marine Isolates of Thalassomonas viridans and Thalassomonas actiniarum.</title>
        <authorList>
            <person name="Olonade I."/>
            <person name="van Zyl L.J."/>
            <person name="Trindade M."/>
        </authorList>
    </citation>
    <scope>NUCLEOTIDE SEQUENCE [LARGE SCALE GENOMIC DNA]</scope>
    <source>
        <strain evidence="4 5">XOM25</strain>
    </source>
</reference>
<sequence>MAKLSAVQLCSMPDVNANLDAIEQQLQSLDIADQHLVVVPECCLFFGARDVDQLTLAKATAEDDALRRGLAALAQKYRVYLVGGTVPTLAEPGDKFTNSSCVFSPQGEQLGRYDKIHLFDVHVQDNEKHYFESKYTQAGKSVEVVTTPFAKVGLSVCYDLRFPELYRQLRCRGADIITVPSAFTRVTGKAHWQTLLRARAIENQVFIVAANQEGVHKNGRETWGHSMIISPWGEILSGLETGIGVATAEYSSEELVKVRESIPVSEHNQFKTELMSYE</sequence>
<dbReference type="RefSeq" id="WP_044837975.1">
    <property type="nucleotide sequence ID" value="NZ_CP059733.1"/>
</dbReference>
<evidence type="ECO:0000259" key="3">
    <source>
        <dbReference type="PROSITE" id="PS50263"/>
    </source>
</evidence>
<protein>
    <submittedName>
        <fullName evidence="4">Carbon-nitrogen hydrolase family protein</fullName>
    </submittedName>
</protein>
<feature type="domain" description="CN hydrolase" evidence="3">
    <location>
        <begin position="2"/>
        <end position="252"/>
    </location>
</feature>
<dbReference type="Gene3D" id="3.60.110.10">
    <property type="entry name" value="Carbon-nitrogen hydrolase"/>
    <property type="match status" value="1"/>
</dbReference>